<dbReference type="STRING" id="29655.A0A0K9NPI8"/>
<keyword evidence="8" id="KW-0812">Transmembrane</keyword>
<organism evidence="12 13">
    <name type="scientific">Zostera marina</name>
    <name type="common">Eelgrass</name>
    <dbReference type="NCBI Taxonomy" id="29655"/>
    <lineage>
        <taxon>Eukaryota</taxon>
        <taxon>Viridiplantae</taxon>
        <taxon>Streptophyta</taxon>
        <taxon>Embryophyta</taxon>
        <taxon>Tracheophyta</taxon>
        <taxon>Spermatophyta</taxon>
        <taxon>Magnoliopsida</taxon>
        <taxon>Liliopsida</taxon>
        <taxon>Zosteraceae</taxon>
        <taxon>Zostera</taxon>
    </lineage>
</organism>
<sequence>MLILLSEPPKSEIEKMSIYKSSSIRSRLLTGEDVMDSNLILPAVVVTLFLIPTAAFAVSVVSFSVSPKTLPRSGASVKIQWSGLSSPTNLDWVGIYSPPSSPDNEFIGYLFLANSTSSPPYLTTGSGTFNIPLTNLRSPYQFRIFRWSESEINWKKRDHDENPLPGTKTRVAVSEEVGFVRMMGPEQVHLALTEKENEMRVMWITGNKDECFVEYGKRKEGKFEERIKAVLARYEISHMCDKPANTTIGWRDPGWVHDAVMTGLKRGTRYYYRVGSDALGWTPTYSFISRDNELSQTVAFLFGDMGVFAPYQTFRRLQKESKSTVKWILRDIKELEDKPSLVSHIGDISYAMGYSWLWDEFFNQIEPIAAQVPYHVSIGNHEYDWPTQPWRPSWSYSSYGKDGGGECGVPYSVKFRMPGNISLPTGTGSPDTRNLYYSIDVGVTHFLYISTETDFLIGSSQYNFIKHDLESVNRQKTPYVVVQGHRPMYTTSNENRDAAMRDKLMENLEPLLVKNSVTLGLWGHVHRYESFCPLNNYTCIGNVSHSNLEKATVHAVIGMAGQDSQSIWEPRPGHKSPVFPQPVRSMYRGGEFGYTRLVATREKLTLSYIGNHDGSVHDIVEILSGQDSSGYGPVLETPIFSSDKNLKSRIQAESPWYILKYIGVMIIGGLGGYALGFIMLHWKPDGIAPKVNWTRIRMEEI</sequence>
<evidence type="ECO:0000256" key="2">
    <source>
        <dbReference type="ARBA" id="ARBA00008723"/>
    </source>
</evidence>
<proteinExistence type="inferred from homology"/>
<dbReference type="Pfam" id="PF16656">
    <property type="entry name" value="Pur_ac_phosph_N"/>
    <property type="match status" value="1"/>
</dbReference>
<dbReference type="InterPro" id="IPR008963">
    <property type="entry name" value="Purple_acid_Pase-like_N"/>
</dbReference>
<keyword evidence="6" id="KW-0325">Glycoprotein</keyword>
<dbReference type="SUPFAM" id="SSF49363">
    <property type="entry name" value="Purple acid phosphatase, N-terminal domain"/>
    <property type="match status" value="1"/>
</dbReference>
<keyword evidence="5" id="KW-0732">Signal</keyword>
<feature type="transmembrane region" description="Helical" evidence="8">
    <location>
        <begin position="39"/>
        <end position="63"/>
    </location>
</feature>
<gene>
    <name evidence="12" type="ORF">ZOSMA_753G00020</name>
</gene>
<evidence type="ECO:0000256" key="5">
    <source>
        <dbReference type="ARBA" id="ARBA00022729"/>
    </source>
</evidence>
<evidence type="ECO:0000256" key="3">
    <source>
        <dbReference type="ARBA" id="ARBA00011738"/>
    </source>
</evidence>
<protein>
    <recommendedName>
        <fullName evidence="7">Purple acid phosphatase</fullName>
        <ecNumber evidence="7">3.1.3.2</ecNumber>
    </recommendedName>
</protein>
<dbReference type="InterPro" id="IPR041792">
    <property type="entry name" value="MPP_PAP"/>
</dbReference>
<evidence type="ECO:0000256" key="1">
    <source>
        <dbReference type="ARBA" id="ARBA00004613"/>
    </source>
</evidence>
<dbReference type="SUPFAM" id="SSF56300">
    <property type="entry name" value="Metallo-dependent phosphatases"/>
    <property type="match status" value="1"/>
</dbReference>
<dbReference type="InterPro" id="IPR015914">
    <property type="entry name" value="PAPs_N"/>
</dbReference>
<keyword evidence="13" id="KW-1185">Reference proteome</keyword>
<dbReference type="EC" id="3.1.3.2" evidence="7"/>
<dbReference type="InterPro" id="IPR029052">
    <property type="entry name" value="Metallo-depent_PP-like"/>
</dbReference>
<evidence type="ECO:0000256" key="7">
    <source>
        <dbReference type="RuleBase" id="RU361203"/>
    </source>
</evidence>
<comment type="subunit">
    <text evidence="3">Homodimer.</text>
</comment>
<dbReference type="Pfam" id="PF00149">
    <property type="entry name" value="Metallophos"/>
    <property type="match status" value="1"/>
</dbReference>
<evidence type="ECO:0000256" key="4">
    <source>
        <dbReference type="ARBA" id="ARBA00022525"/>
    </source>
</evidence>
<feature type="domain" description="Calcineurin-like phosphoesterase" evidence="9">
    <location>
        <begin position="302"/>
        <end position="528"/>
    </location>
</feature>
<evidence type="ECO:0000256" key="6">
    <source>
        <dbReference type="ARBA" id="ARBA00023180"/>
    </source>
</evidence>
<feature type="transmembrane region" description="Helical" evidence="8">
    <location>
        <begin position="657"/>
        <end position="682"/>
    </location>
</feature>
<evidence type="ECO:0000259" key="11">
    <source>
        <dbReference type="Pfam" id="PF16656"/>
    </source>
</evidence>
<comment type="catalytic activity">
    <reaction evidence="7">
        <text>a phosphate monoester + H2O = an alcohol + phosphate</text>
        <dbReference type="Rhea" id="RHEA:15017"/>
        <dbReference type="ChEBI" id="CHEBI:15377"/>
        <dbReference type="ChEBI" id="CHEBI:30879"/>
        <dbReference type="ChEBI" id="CHEBI:43474"/>
        <dbReference type="ChEBI" id="CHEBI:67140"/>
        <dbReference type="EC" id="3.1.3.2"/>
    </reaction>
</comment>
<feature type="domain" description="Purple acid phosphatase N-terminal" evidence="11">
    <location>
        <begin position="185"/>
        <end position="287"/>
    </location>
</feature>
<dbReference type="GO" id="GO:0003993">
    <property type="term" value="F:acid phosphatase activity"/>
    <property type="evidence" value="ECO:0007669"/>
    <property type="project" value="UniProtKB-EC"/>
</dbReference>
<keyword evidence="7" id="KW-0378">Hydrolase</keyword>
<dbReference type="AlphaFoldDB" id="A0A0K9NPI8"/>
<keyword evidence="8" id="KW-1133">Transmembrane helix</keyword>
<dbReference type="Pfam" id="PF14008">
    <property type="entry name" value="Metallophos_C"/>
    <property type="match status" value="1"/>
</dbReference>
<feature type="domain" description="Purple acid phosphatase C-terminal" evidence="10">
    <location>
        <begin position="551"/>
        <end position="618"/>
    </location>
</feature>
<dbReference type="Gene3D" id="3.60.21.10">
    <property type="match status" value="1"/>
</dbReference>
<evidence type="ECO:0000259" key="10">
    <source>
        <dbReference type="Pfam" id="PF14008"/>
    </source>
</evidence>
<dbReference type="PANTHER" id="PTHR45778:SF7">
    <property type="entry name" value="PURPLE ACID PHOSPHATASE"/>
    <property type="match status" value="1"/>
</dbReference>
<name>A0A0K9NPI8_ZOSMR</name>
<dbReference type="CDD" id="cd00839">
    <property type="entry name" value="MPP_PAPs"/>
    <property type="match status" value="1"/>
</dbReference>
<comment type="subcellular location">
    <subcellularLocation>
        <location evidence="1">Secreted</location>
    </subcellularLocation>
</comment>
<evidence type="ECO:0000256" key="8">
    <source>
        <dbReference type="SAM" id="Phobius"/>
    </source>
</evidence>
<evidence type="ECO:0000313" key="13">
    <source>
        <dbReference type="Proteomes" id="UP000036987"/>
    </source>
</evidence>
<dbReference type="OrthoDB" id="45007at2759"/>
<comment type="caution">
    <text evidence="12">The sequence shown here is derived from an EMBL/GenBank/DDBJ whole genome shotgun (WGS) entry which is preliminary data.</text>
</comment>
<evidence type="ECO:0000313" key="12">
    <source>
        <dbReference type="EMBL" id="KMZ58656.1"/>
    </source>
</evidence>
<keyword evidence="4" id="KW-0964">Secreted</keyword>
<dbReference type="InterPro" id="IPR004843">
    <property type="entry name" value="Calcineurin-like_PHP"/>
</dbReference>
<comment type="similarity">
    <text evidence="2 7">Belongs to the metallophosphoesterase superfamily. Purple acid phosphatase family.</text>
</comment>
<evidence type="ECO:0000259" key="9">
    <source>
        <dbReference type="Pfam" id="PF00149"/>
    </source>
</evidence>
<dbReference type="GO" id="GO:0046872">
    <property type="term" value="F:metal ion binding"/>
    <property type="evidence" value="ECO:0007669"/>
    <property type="project" value="InterPro"/>
</dbReference>
<dbReference type="Proteomes" id="UP000036987">
    <property type="component" value="Unassembled WGS sequence"/>
</dbReference>
<dbReference type="OMA" id="HIYNASH"/>
<accession>A0A0K9NPI8</accession>
<dbReference type="PANTHER" id="PTHR45778">
    <property type="entry name" value="PURPLE ACID PHOSPHATASE-RELATED"/>
    <property type="match status" value="1"/>
</dbReference>
<keyword evidence="8" id="KW-0472">Membrane</keyword>
<reference evidence="13" key="1">
    <citation type="journal article" date="2016" name="Nature">
        <title>The genome of the seagrass Zostera marina reveals angiosperm adaptation to the sea.</title>
        <authorList>
            <person name="Olsen J.L."/>
            <person name="Rouze P."/>
            <person name="Verhelst B."/>
            <person name="Lin Y.-C."/>
            <person name="Bayer T."/>
            <person name="Collen J."/>
            <person name="Dattolo E."/>
            <person name="De Paoli E."/>
            <person name="Dittami S."/>
            <person name="Maumus F."/>
            <person name="Michel G."/>
            <person name="Kersting A."/>
            <person name="Lauritano C."/>
            <person name="Lohaus R."/>
            <person name="Toepel M."/>
            <person name="Tonon T."/>
            <person name="Vanneste K."/>
            <person name="Amirebrahimi M."/>
            <person name="Brakel J."/>
            <person name="Bostroem C."/>
            <person name="Chovatia M."/>
            <person name="Grimwood J."/>
            <person name="Jenkins J.W."/>
            <person name="Jueterbock A."/>
            <person name="Mraz A."/>
            <person name="Stam W.T."/>
            <person name="Tice H."/>
            <person name="Bornberg-Bauer E."/>
            <person name="Green P.J."/>
            <person name="Pearson G.A."/>
            <person name="Procaccini G."/>
            <person name="Duarte C.M."/>
            <person name="Schmutz J."/>
            <person name="Reusch T.B.H."/>
            <person name="Van de Peer Y."/>
        </authorList>
    </citation>
    <scope>NUCLEOTIDE SEQUENCE [LARGE SCALE GENOMIC DNA]</scope>
    <source>
        <strain evidence="13">cv. Finnish</strain>
    </source>
</reference>
<dbReference type="EMBL" id="LFYR01001907">
    <property type="protein sequence ID" value="KMZ58656.1"/>
    <property type="molecule type" value="Genomic_DNA"/>
</dbReference>
<dbReference type="Gene3D" id="2.60.40.380">
    <property type="entry name" value="Purple acid phosphatase-like, N-terminal"/>
    <property type="match status" value="1"/>
</dbReference>
<dbReference type="InterPro" id="IPR025733">
    <property type="entry name" value="PAPs_C"/>
</dbReference>
<dbReference type="GO" id="GO:0005576">
    <property type="term" value="C:extracellular region"/>
    <property type="evidence" value="ECO:0007669"/>
    <property type="project" value="UniProtKB-SubCell"/>
</dbReference>